<name>F0S3I2_DESTD</name>
<evidence type="ECO:0008006" key="3">
    <source>
        <dbReference type="Google" id="ProtNLM"/>
    </source>
</evidence>
<dbReference type="STRING" id="868864.Dester_0763"/>
<dbReference type="eggNOG" id="COG3547">
    <property type="taxonomic scope" value="Bacteria"/>
</dbReference>
<dbReference type="EMBL" id="CP002543">
    <property type="protein sequence ID" value="ADY73404.1"/>
    <property type="molecule type" value="Genomic_DNA"/>
</dbReference>
<reference evidence="2" key="2">
    <citation type="submission" date="2011-02" db="EMBL/GenBank/DDBJ databases">
        <title>The complete genome of Desulfurobacterium thermolithotrophum DSM 11699.</title>
        <authorList>
            <consortium name="US DOE Joint Genome Institute (JGI-PGF)"/>
            <person name="Lucas S."/>
            <person name="Copeland A."/>
            <person name="Lapidus A."/>
            <person name="Bruce D."/>
            <person name="Goodwin L."/>
            <person name="Pitluck S."/>
            <person name="Kyrpides N."/>
            <person name="Mavromatis K."/>
            <person name="Pagani I."/>
            <person name="Ivanova N."/>
            <person name="Mikhailova N."/>
            <person name="Daligault H."/>
            <person name="Detter J.C."/>
            <person name="Tapia R."/>
            <person name="Han C."/>
            <person name="Land M."/>
            <person name="Hauser L."/>
            <person name="Markowitz V."/>
            <person name="Cheng J.-F."/>
            <person name="Hugenholtz P."/>
            <person name="Woyke T."/>
            <person name="Wu D."/>
            <person name="Spring S."/>
            <person name="Brambilla E."/>
            <person name="Klenk H.-P."/>
            <person name="Eisen J.A."/>
        </authorList>
    </citation>
    <scope>NUCLEOTIDE SEQUENCE [LARGE SCALE GENOMIC DNA]</scope>
    <source>
        <strain evidence="2">DSM 11699 / BSA</strain>
    </source>
</reference>
<dbReference type="AlphaFoldDB" id="F0S3I2"/>
<accession>F0S3I2</accession>
<evidence type="ECO:0000313" key="1">
    <source>
        <dbReference type="EMBL" id="ADY73404.1"/>
    </source>
</evidence>
<protein>
    <recommendedName>
        <fullName evidence="3">Transposase IS116/IS110/IS902 family protein</fullName>
    </recommendedName>
</protein>
<evidence type="ECO:0000313" key="2">
    <source>
        <dbReference type="Proteomes" id="UP000007102"/>
    </source>
</evidence>
<sequence length="62" mass="7121">MNSKLDNSVKRFYEGLVKKGLEKKKALIAAARKLVKVMFAVLRERRQFMDFVENKCNLCVGG</sequence>
<reference evidence="1 2" key="1">
    <citation type="journal article" date="2011" name="Stand. Genomic Sci.">
        <title>Complete genome sequence of the thermophilic sulfur-reducer Desulfurobacterium thermolithotrophum type strain (BSA(T)) from a deep-sea hydrothermal vent.</title>
        <authorList>
            <person name="Goker M."/>
            <person name="Daligault H."/>
            <person name="Mwirichia R."/>
            <person name="Lapidus A."/>
            <person name="Lucas S."/>
            <person name="Deshpande S."/>
            <person name="Pagani I."/>
            <person name="Tapia R."/>
            <person name="Cheng J.F."/>
            <person name="Goodwin L."/>
            <person name="Pitluck S."/>
            <person name="Liolios K."/>
            <person name="Ivanova N."/>
            <person name="Mavromatis K."/>
            <person name="Mikhailova N."/>
            <person name="Pati A."/>
            <person name="Chen A."/>
            <person name="Palaniappan K."/>
            <person name="Han C."/>
            <person name="Land M."/>
            <person name="Hauser L."/>
            <person name="Pan C."/>
            <person name="Brambilla E.M."/>
            <person name="Rohde M."/>
            <person name="Spring S."/>
            <person name="Sikorski J."/>
            <person name="Wirth R."/>
            <person name="Detter J.C."/>
            <person name="Woyke T."/>
            <person name="Bristow J."/>
            <person name="Eisen J.A."/>
            <person name="Markowitz V."/>
            <person name="Hugenholtz P."/>
            <person name="Kyrpides N.C."/>
            <person name="Klenk H.P."/>
        </authorList>
    </citation>
    <scope>NUCLEOTIDE SEQUENCE [LARGE SCALE GENOMIC DNA]</scope>
    <source>
        <strain evidence="2">DSM 11699 / BSA</strain>
    </source>
</reference>
<keyword evidence="2" id="KW-1185">Reference proteome</keyword>
<gene>
    <name evidence="1" type="ordered locus">Dester_0763</name>
</gene>
<organism evidence="1 2">
    <name type="scientific">Desulfurobacterium thermolithotrophum (strain DSM 11699 / BSA)</name>
    <dbReference type="NCBI Taxonomy" id="868864"/>
    <lineage>
        <taxon>Bacteria</taxon>
        <taxon>Pseudomonadati</taxon>
        <taxon>Aquificota</taxon>
        <taxon>Aquificia</taxon>
        <taxon>Desulfurobacteriales</taxon>
        <taxon>Desulfurobacteriaceae</taxon>
        <taxon>Desulfurobacterium</taxon>
    </lineage>
</organism>
<dbReference type="Proteomes" id="UP000007102">
    <property type="component" value="Chromosome"/>
</dbReference>
<dbReference type="HOGENOM" id="CLU_2896821_0_0_0"/>
<dbReference type="InParanoid" id="F0S3I2"/>
<proteinExistence type="predicted"/>
<dbReference type="KEGG" id="dte:Dester_0763"/>